<organism evidence="2 3">
    <name type="scientific">Etheostoma spectabile</name>
    <name type="common">orangethroat darter</name>
    <dbReference type="NCBI Taxonomy" id="54343"/>
    <lineage>
        <taxon>Eukaryota</taxon>
        <taxon>Metazoa</taxon>
        <taxon>Chordata</taxon>
        <taxon>Craniata</taxon>
        <taxon>Vertebrata</taxon>
        <taxon>Euteleostomi</taxon>
        <taxon>Actinopterygii</taxon>
        <taxon>Neopterygii</taxon>
        <taxon>Teleostei</taxon>
        <taxon>Neoteleostei</taxon>
        <taxon>Acanthomorphata</taxon>
        <taxon>Eupercaria</taxon>
        <taxon>Perciformes</taxon>
        <taxon>Percoidei</taxon>
        <taxon>Percidae</taxon>
        <taxon>Etheostomatinae</taxon>
        <taxon>Etheostoma</taxon>
    </lineage>
</organism>
<reference evidence="2 3" key="1">
    <citation type="submission" date="2019-08" db="EMBL/GenBank/DDBJ databases">
        <title>A chromosome-level genome assembly, high-density linkage maps, and genome scans reveal the genomic architecture of hybrid incompatibilities underlying speciation via character displacement in darters (Percidae: Etheostominae).</title>
        <authorList>
            <person name="Moran R.L."/>
            <person name="Catchen J.M."/>
            <person name="Fuller R.C."/>
        </authorList>
    </citation>
    <scope>NUCLEOTIDE SEQUENCE [LARGE SCALE GENOMIC DNA]</scope>
    <source>
        <strain evidence="2">EspeVRDwgs_2016</strain>
        <tissue evidence="2">Muscle</tissue>
    </source>
</reference>
<accession>A0A5J5CF79</accession>
<evidence type="ECO:0000313" key="2">
    <source>
        <dbReference type="EMBL" id="KAA8579673.1"/>
    </source>
</evidence>
<name>A0A5J5CF79_9PERO</name>
<evidence type="ECO:0000256" key="1">
    <source>
        <dbReference type="SAM" id="MobiDB-lite"/>
    </source>
</evidence>
<sequence length="109" mass="12461">MDLPAAPRLSRNLHCGRNEITGRNPIPSNELGLDFNMPVRVNVLQEAQRVSETFFTQRLHAGAGWREQSPVQTFEVFHGELRKPKETPHLHRAFNHTGDSTLPLRPSYH</sequence>
<dbReference type="Proteomes" id="UP000327493">
    <property type="component" value="Chromosome 24"/>
</dbReference>
<proteinExistence type="predicted"/>
<keyword evidence="3" id="KW-1185">Reference proteome</keyword>
<gene>
    <name evidence="2" type="ORF">FQN60_006766</name>
</gene>
<feature type="region of interest" description="Disordered" evidence="1">
    <location>
        <begin position="85"/>
        <end position="109"/>
    </location>
</feature>
<dbReference type="EMBL" id="VOFY01000024">
    <property type="protein sequence ID" value="KAA8579673.1"/>
    <property type="molecule type" value="Genomic_DNA"/>
</dbReference>
<protein>
    <submittedName>
        <fullName evidence="2">Uncharacterized protein</fullName>
    </submittedName>
</protein>
<comment type="caution">
    <text evidence="2">The sequence shown here is derived from an EMBL/GenBank/DDBJ whole genome shotgun (WGS) entry which is preliminary data.</text>
</comment>
<dbReference type="AlphaFoldDB" id="A0A5J5CF79"/>
<evidence type="ECO:0000313" key="3">
    <source>
        <dbReference type="Proteomes" id="UP000327493"/>
    </source>
</evidence>